<proteinExistence type="inferred from homology"/>
<dbReference type="InterPro" id="IPR039425">
    <property type="entry name" value="RNA_pol_sigma-70-like"/>
</dbReference>
<name>A0A9X2F0K2_9SPHI</name>
<dbReference type="EMBL" id="JAMWYS010000009">
    <property type="protein sequence ID" value="MCO4291885.1"/>
    <property type="molecule type" value="Genomic_DNA"/>
</dbReference>
<dbReference type="Pfam" id="PF08281">
    <property type="entry name" value="Sigma70_r4_2"/>
    <property type="match status" value="1"/>
</dbReference>
<evidence type="ECO:0000259" key="6">
    <source>
        <dbReference type="Pfam" id="PF08281"/>
    </source>
</evidence>
<comment type="similarity">
    <text evidence="1">Belongs to the sigma-70 factor family. ECF subfamily.</text>
</comment>
<dbReference type="NCBIfam" id="TIGR02937">
    <property type="entry name" value="sigma70-ECF"/>
    <property type="match status" value="1"/>
</dbReference>
<evidence type="ECO:0000313" key="8">
    <source>
        <dbReference type="Proteomes" id="UP001155182"/>
    </source>
</evidence>
<dbReference type="CDD" id="cd06171">
    <property type="entry name" value="Sigma70_r4"/>
    <property type="match status" value="1"/>
</dbReference>
<dbReference type="Gene3D" id="1.10.10.10">
    <property type="entry name" value="Winged helix-like DNA-binding domain superfamily/Winged helix DNA-binding domain"/>
    <property type="match status" value="1"/>
</dbReference>
<organism evidence="7 8">
    <name type="scientific">Solitalea agri</name>
    <dbReference type="NCBI Taxonomy" id="2953739"/>
    <lineage>
        <taxon>Bacteria</taxon>
        <taxon>Pseudomonadati</taxon>
        <taxon>Bacteroidota</taxon>
        <taxon>Sphingobacteriia</taxon>
        <taxon>Sphingobacteriales</taxon>
        <taxon>Sphingobacteriaceae</taxon>
        <taxon>Solitalea</taxon>
    </lineage>
</organism>
<dbReference type="RefSeq" id="WP_252586121.1">
    <property type="nucleotide sequence ID" value="NZ_JAMWYS010000009.1"/>
</dbReference>
<dbReference type="InterPro" id="IPR014284">
    <property type="entry name" value="RNA_pol_sigma-70_dom"/>
</dbReference>
<reference evidence="7" key="1">
    <citation type="submission" date="2022-06" db="EMBL/GenBank/DDBJ databases">
        <title>Solitalea sp. MAHUQ-68 isolated from rhizospheric soil.</title>
        <authorList>
            <person name="Huq M.A."/>
        </authorList>
    </citation>
    <scope>NUCLEOTIDE SEQUENCE</scope>
    <source>
        <strain evidence="7">MAHUQ-68</strain>
    </source>
</reference>
<dbReference type="Pfam" id="PF04542">
    <property type="entry name" value="Sigma70_r2"/>
    <property type="match status" value="1"/>
</dbReference>
<dbReference type="InterPro" id="IPR036388">
    <property type="entry name" value="WH-like_DNA-bd_sf"/>
</dbReference>
<dbReference type="Gene3D" id="1.10.1740.10">
    <property type="match status" value="1"/>
</dbReference>
<keyword evidence="3" id="KW-0731">Sigma factor</keyword>
<evidence type="ECO:0000256" key="1">
    <source>
        <dbReference type="ARBA" id="ARBA00010641"/>
    </source>
</evidence>
<sequence length="196" mass="22771">MGELYANVEISLEQFEQLFHKNYEKLCLTALQYVKDRDLAEDLVQEFYIYVWNKRQQIVLQSSFEAYALKAVKNICITFLKRRKNHISYQSDELPEMSFDPEQLISLELSKSAAVSKLMAAIKELPPERRKLFLMSNLLGYTYSEIALKNNISINTVKTQIKKAYVTLRINLSDISTVGLLFFFGLRGLQSLISFF</sequence>
<dbReference type="Proteomes" id="UP001155182">
    <property type="component" value="Unassembled WGS sequence"/>
</dbReference>
<dbReference type="InterPro" id="IPR013249">
    <property type="entry name" value="RNA_pol_sigma70_r4_t2"/>
</dbReference>
<dbReference type="GO" id="GO:0006352">
    <property type="term" value="P:DNA-templated transcription initiation"/>
    <property type="evidence" value="ECO:0007669"/>
    <property type="project" value="InterPro"/>
</dbReference>
<evidence type="ECO:0000256" key="3">
    <source>
        <dbReference type="ARBA" id="ARBA00023082"/>
    </source>
</evidence>
<dbReference type="InterPro" id="IPR014327">
    <property type="entry name" value="RNA_pol_sigma70_bacteroid"/>
</dbReference>
<dbReference type="PANTHER" id="PTHR43133:SF46">
    <property type="entry name" value="RNA POLYMERASE SIGMA-70 FACTOR ECF SUBFAMILY"/>
    <property type="match status" value="1"/>
</dbReference>
<dbReference type="InterPro" id="IPR007627">
    <property type="entry name" value="RNA_pol_sigma70_r2"/>
</dbReference>
<dbReference type="InterPro" id="IPR013324">
    <property type="entry name" value="RNA_pol_sigma_r3/r4-like"/>
</dbReference>
<dbReference type="NCBIfam" id="TIGR02985">
    <property type="entry name" value="Sig70_bacteroi1"/>
    <property type="match status" value="1"/>
</dbReference>
<comment type="caution">
    <text evidence="7">The sequence shown here is derived from an EMBL/GenBank/DDBJ whole genome shotgun (WGS) entry which is preliminary data.</text>
</comment>
<dbReference type="PANTHER" id="PTHR43133">
    <property type="entry name" value="RNA POLYMERASE ECF-TYPE SIGMA FACTO"/>
    <property type="match status" value="1"/>
</dbReference>
<feature type="domain" description="RNA polymerase sigma-70 region 2" evidence="5">
    <location>
        <begin position="18"/>
        <end position="84"/>
    </location>
</feature>
<dbReference type="SUPFAM" id="SSF88946">
    <property type="entry name" value="Sigma2 domain of RNA polymerase sigma factors"/>
    <property type="match status" value="1"/>
</dbReference>
<accession>A0A9X2F0K2</accession>
<evidence type="ECO:0000259" key="5">
    <source>
        <dbReference type="Pfam" id="PF04542"/>
    </source>
</evidence>
<gene>
    <name evidence="7" type="ORF">NF867_03305</name>
</gene>
<dbReference type="InterPro" id="IPR013325">
    <property type="entry name" value="RNA_pol_sigma_r2"/>
</dbReference>
<dbReference type="GO" id="GO:0003677">
    <property type="term" value="F:DNA binding"/>
    <property type="evidence" value="ECO:0007669"/>
    <property type="project" value="InterPro"/>
</dbReference>
<keyword evidence="4" id="KW-0804">Transcription</keyword>
<feature type="domain" description="RNA polymerase sigma factor 70 region 4 type 2" evidence="6">
    <location>
        <begin position="117"/>
        <end position="166"/>
    </location>
</feature>
<evidence type="ECO:0000313" key="7">
    <source>
        <dbReference type="EMBL" id="MCO4291885.1"/>
    </source>
</evidence>
<dbReference type="AlphaFoldDB" id="A0A9X2F0K2"/>
<evidence type="ECO:0000256" key="4">
    <source>
        <dbReference type="ARBA" id="ARBA00023163"/>
    </source>
</evidence>
<keyword evidence="8" id="KW-1185">Reference proteome</keyword>
<dbReference type="GO" id="GO:0016987">
    <property type="term" value="F:sigma factor activity"/>
    <property type="evidence" value="ECO:0007669"/>
    <property type="project" value="UniProtKB-KW"/>
</dbReference>
<dbReference type="SUPFAM" id="SSF88659">
    <property type="entry name" value="Sigma3 and sigma4 domains of RNA polymerase sigma factors"/>
    <property type="match status" value="1"/>
</dbReference>
<keyword evidence="2" id="KW-0805">Transcription regulation</keyword>
<protein>
    <submittedName>
        <fullName evidence="7">RNA polymerase sigma-70 factor</fullName>
    </submittedName>
</protein>
<evidence type="ECO:0000256" key="2">
    <source>
        <dbReference type="ARBA" id="ARBA00023015"/>
    </source>
</evidence>